<dbReference type="InterPro" id="IPR050832">
    <property type="entry name" value="Bact_Acetyltransf"/>
</dbReference>
<evidence type="ECO:0000259" key="3">
    <source>
        <dbReference type="PROSITE" id="PS51186"/>
    </source>
</evidence>
<dbReference type="PROSITE" id="PS51186">
    <property type="entry name" value="GNAT"/>
    <property type="match status" value="1"/>
</dbReference>
<organism evidence="4 5">
    <name type="scientific">Duganella aceris</name>
    <dbReference type="NCBI Taxonomy" id="2703883"/>
    <lineage>
        <taxon>Bacteria</taxon>
        <taxon>Pseudomonadati</taxon>
        <taxon>Pseudomonadota</taxon>
        <taxon>Betaproteobacteria</taxon>
        <taxon>Burkholderiales</taxon>
        <taxon>Oxalobacteraceae</taxon>
        <taxon>Telluria group</taxon>
        <taxon>Duganella</taxon>
    </lineage>
</organism>
<evidence type="ECO:0000313" key="5">
    <source>
        <dbReference type="Proteomes" id="UP000666369"/>
    </source>
</evidence>
<proteinExistence type="predicted"/>
<protein>
    <submittedName>
        <fullName evidence="4">GNAT family N-acetyltransferase</fullName>
    </submittedName>
</protein>
<reference evidence="5" key="1">
    <citation type="submission" date="2023-07" db="EMBL/GenBank/DDBJ databases">
        <title>Duganella aceri sp. nov., isolated from tree sap.</title>
        <authorList>
            <person name="Kim I.S."/>
        </authorList>
    </citation>
    <scope>NUCLEOTIDE SEQUENCE [LARGE SCALE GENOMIC DNA]</scope>
    <source>
        <strain evidence="5">SAP-35</strain>
    </source>
</reference>
<sequence length="130" mass="14832">MSKIRLDVKENVLSDPSRITLQMYEDYLELSGRGWVAAVDGEVAGFCYAASKDASIWALFISPQYEGRGLAKQLLAMAVKWLFEQGWPQVRLSTGARTRADRFYVAQGWIRERIEGNEVFYLLPLGIWHS</sequence>
<keyword evidence="1" id="KW-0808">Transferase</keyword>
<dbReference type="SUPFAM" id="SSF55729">
    <property type="entry name" value="Acyl-CoA N-acyltransferases (Nat)"/>
    <property type="match status" value="1"/>
</dbReference>
<dbReference type="CDD" id="cd04301">
    <property type="entry name" value="NAT_SF"/>
    <property type="match status" value="1"/>
</dbReference>
<dbReference type="InterPro" id="IPR000182">
    <property type="entry name" value="GNAT_dom"/>
</dbReference>
<keyword evidence="5" id="KW-1185">Reference proteome</keyword>
<dbReference type="Pfam" id="PF00583">
    <property type="entry name" value="Acetyltransf_1"/>
    <property type="match status" value="1"/>
</dbReference>
<keyword evidence="2" id="KW-0012">Acyltransferase</keyword>
<comment type="caution">
    <text evidence="4">The sequence shown here is derived from an EMBL/GenBank/DDBJ whole genome shotgun (WGS) entry which is preliminary data.</text>
</comment>
<gene>
    <name evidence="4" type="ORF">GW587_13770</name>
</gene>
<evidence type="ECO:0000313" key="4">
    <source>
        <dbReference type="EMBL" id="NGZ85322.1"/>
    </source>
</evidence>
<evidence type="ECO:0000256" key="2">
    <source>
        <dbReference type="ARBA" id="ARBA00023315"/>
    </source>
</evidence>
<dbReference type="Proteomes" id="UP000666369">
    <property type="component" value="Unassembled WGS sequence"/>
</dbReference>
<dbReference type="Gene3D" id="3.40.630.30">
    <property type="match status" value="1"/>
</dbReference>
<dbReference type="EMBL" id="JAADJT010000005">
    <property type="protein sequence ID" value="NGZ85322.1"/>
    <property type="molecule type" value="Genomic_DNA"/>
</dbReference>
<evidence type="ECO:0000256" key="1">
    <source>
        <dbReference type="ARBA" id="ARBA00022679"/>
    </source>
</evidence>
<name>A0ABX0FLD4_9BURK</name>
<dbReference type="PANTHER" id="PTHR43877">
    <property type="entry name" value="AMINOALKYLPHOSPHONATE N-ACETYLTRANSFERASE-RELATED-RELATED"/>
    <property type="match status" value="1"/>
</dbReference>
<dbReference type="PANTHER" id="PTHR43877:SF2">
    <property type="entry name" value="AMINOALKYLPHOSPHONATE N-ACETYLTRANSFERASE-RELATED"/>
    <property type="match status" value="1"/>
</dbReference>
<dbReference type="InterPro" id="IPR016181">
    <property type="entry name" value="Acyl_CoA_acyltransferase"/>
</dbReference>
<feature type="domain" description="N-acetyltransferase" evidence="3">
    <location>
        <begin position="1"/>
        <end position="126"/>
    </location>
</feature>
<accession>A0ABX0FLD4</accession>